<dbReference type="AlphaFoldDB" id="A9WGY0"/>
<reference evidence="4" key="1">
    <citation type="journal article" date="2011" name="BMC Genomics">
        <title>Complete genome sequence of the filamentous anoxygenic phototrophic bacterium Chloroflexus aurantiacus.</title>
        <authorList>
            <person name="Tang K.H."/>
            <person name="Barry K."/>
            <person name="Chertkov O."/>
            <person name="Dalin E."/>
            <person name="Han C.S."/>
            <person name="Hauser L.J."/>
            <person name="Honchak B.M."/>
            <person name="Karbach L.E."/>
            <person name="Land M.L."/>
            <person name="Lapidus A."/>
            <person name="Larimer F.W."/>
            <person name="Mikhailova N."/>
            <person name="Pitluck S."/>
            <person name="Pierson B.K."/>
            <person name="Blankenship R.E."/>
        </authorList>
    </citation>
    <scope>NUCLEOTIDE SEQUENCE [LARGE SCALE GENOMIC DNA]</scope>
    <source>
        <strain evidence="4">ATCC 29366 / DSM 635 / J-10-fl</strain>
    </source>
</reference>
<dbReference type="PANTHER" id="PTHR33745">
    <property type="entry name" value="RSBT ANTAGONIST PROTEIN RSBS-RELATED"/>
    <property type="match status" value="1"/>
</dbReference>
<evidence type="ECO:0000256" key="1">
    <source>
        <dbReference type="SAM" id="Phobius"/>
    </source>
</evidence>
<feature type="transmembrane region" description="Helical" evidence="1">
    <location>
        <begin position="15"/>
        <end position="37"/>
    </location>
</feature>
<feature type="transmembrane region" description="Helical" evidence="1">
    <location>
        <begin position="98"/>
        <end position="115"/>
    </location>
</feature>
<dbReference type="SUPFAM" id="SSF52091">
    <property type="entry name" value="SpoIIaa-like"/>
    <property type="match status" value="1"/>
</dbReference>
<sequence>MGTSQTFLEQTHRRITWSIALGTLIISVAAFVITLLASLFSQSVFTVIILTITLITGIGCAITLLVLARQQPLWQAIVTFGLMIIACEVAIAIWLPELRLATIPFLAVVILLAGLQGQRSFSIGATVLCVVVAIPLVVLNQSTTDTRIAPHLLMFLETSSIVALFVAIWAFLDRTMTAQMQALRLADQRADEAEAARQATEVARQEIEQRALEQQRLLELIDVLELPVLTIDDKVLLAPLVGHLDSRRTEALRGRLLDMVASRRAHTVIIDVTGISFIDTAVAKALIDTATAIRLLGARTIVSGIGPSVAQTLVHLNVGLAEIATAPNPEAALRLTHAVAVNGA</sequence>
<proteinExistence type="predicted"/>
<feature type="transmembrane region" description="Helical" evidence="1">
    <location>
        <begin position="121"/>
        <end position="140"/>
    </location>
</feature>
<keyword evidence="4" id="KW-1185">Reference proteome</keyword>
<dbReference type="PANTHER" id="PTHR33745:SF1">
    <property type="entry name" value="RSBT ANTAGONIST PROTEIN RSBS"/>
    <property type="match status" value="1"/>
</dbReference>
<dbReference type="InterPro" id="IPR002645">
    <property type="entry name" value="STAS_dom"/>
</dbReference>
<gene>
    <name evidence="3" type="ordered locus">Caur_0842</name>
</gene>
<keyword evidence="1" id="KW-1133">Transmembrane helix</keyword>
<protein>
    <submittedName>
        <fullName evidence="3">Sulfate transporter/antisigma-factor antagonist STAS</fullName>
    </submittedName>
</protein>
<evidence type="ECO:0000259" key="2">
    <source>
        <dbReference type="PROSITE" id="PS50801"/>
    </source>
</evidence>
<dbReference type="InParanoid" id="A9WGY0"/>
<feature type="transmembrane region" description="Helical" evidence="1">
    <location>
        <begin position="44"/>
        <end position="67"/>
    </location>
</feature>
<accession>A9WGY0</accession>
<dbReference type="EMBL" id="CP000909">
    <property type="protein sequence ID" value="ABY34075.1"/>
    <property type="molecule type" value="Genomic_DNA"/>
</dbReference>
<dbReference type="eggNOG" id="COG1366">
    <property type="taxonomic scope" value="Bacteria"/>
</dbReference>
<dbReference type="KEGG" id="cau:Caur_0842"/>
<organism evidence="3 4">
    <name type="scientific">Chloroflexus aurantiacus (strain ATCC 29366 / DSM 635 / J-10-fl)</name>
    <dbReference type="NCBI Taxonomy" id="324602"/>
    <lineage>
        <taxon>Bacteria</taxon>
        <taxon>Bacillati</taxon>
        <taxon>Chloroflexota</taxon>
        <taxon>Chloroflexia</taxon>
        <taxon>Chloroflexales</taxon>
        <taxon>Chloroflexineae</taxon>
        <taxon>Chloroflexaceae</taxon>
        <taxon>Chloroflexus</taxon>
    </lineage>
</organism>
<keyword evidence="1" id="KW-0812">Transmembrane</keyword>
<dbReference type="Pfam" id="PF01740">
    <property type="entry name" value="STAS"/>
    <property type="match status" value="1"/>
</dbReference>
<name>A9WGY0_CHLAA</name>
<keyword evidence="1" id="KW-0472">Membrane</keyword>
<dbReference type="EnsemblBacteria" id="ABY34075">
    <property type="protein sequence ID" value="ABY34075"/>
    <property type="gene ID" value="Caur_0842"/>
</dbReference>
<feature type="domain" description="STAS" evidence="2">
    <location>
        <begin position="225"/>
        <end position="336"/>
    </location>
</feature>
<dbReference type="Gene3D" id="3.30.750.24">
    <property type="entry name" value="STAS domain"/>
    <property type="match status" value="1"/>
</dbReference>
<dbReference type="Proteomes" id="UP000002008">
    <property type="component" value="Chromosome"/>
</dbReference>
<evidence type="ECO:0000313" key="3">
    <source>
        <dbReference type="EMBL" id="ABY34075.1"/>
    </source>
</evidence>
<dbReference type="InterPro" id="IPR051932">
    <property type="entry name" value="Bact_StressResp_Reg"/>
</dbReference>
<feature type="transmembrane region" description="Helical" evidence="1">
    <location>
        <begin position="73"/>
        <end position="91"/>
    </location>
</feature>
<dbReference type="PROSITE" id="PS50801">
    <property type="entry name" value="STAS"/>
    <property type="match status" value="1"/>
</dbReference>
<dbReference type="CDD" id="cd07041">
    <property type="entry name" value="STAS_RsbR_RsbS_like"/>
    <property type="match status" value="1"/>
</dbReference>
<dbReference type="STRING" id="324602.Caur_0842"/>
<dbReference type="InterPro" id="IPR036513">
    <property type="entry name" value="STAS_dom_sf"/>
</dbReference>
<dbReference type="HOGENOM" id="CLU_066001_0_0_0"/>
<evidence type="ECO:0000313" key="4">
    <source>
        <dbReference type="Proteomes" id="UP000002008"/>
    </source>
</evidence>
<feature type="transmembrane region" description="Helical" evidence="1">
    <location>
        <begin position="152"/>
        <end position="172"/>
    </location>
</feature>
<dbReference type="PATRIC" id="fig|324602.8.peg.965"/>
<dbReference type="RefSeq" id="WP_012256731.1">
    <property type="nucleotide sequence ID" value="NC_010175.1"/>
</dbReference>